<keyword evidence="1" id="KW-0805">Transcription regulation</keyword>
<dbReference type="PROSITE" id="PS00622">
    <property type="entry name" value="HTH_LUXR_1"/>
    <property type="match status" value="1"/>
</dbReference>
<gene>
    <name evidence="7" type="ORF">H9L22_10560</name>
</gene>
<dbReference type="SUPFAM" id="SSF52172">
    <property type="entry name" value="CheY-like"/>
    <property type="match status" value="1"/>
</dbReference>
<comment type="caution">
    <text evidence="4">Lacks conserved residue(s) required for the propagation of feature annotation.</text>
</comment>
<evidence type="ECO:0000313" key="7">
    <source>
        <dbReference type="EMBL" id="QNP54744.1"/>
    </source>
</evidence>
<name>A0A7H0H2H8_9ACTN</name>
<dbReference type="Pfam" id="PF00196">
    <property type="entry name" value="GerE"/>
    <property type="match status" value="1"/>
</dbReference>
<dbReference type="InterPro" id="IPR000792">
    <property type="entry name" value="Tscrpt_reg_LuxR_C"/>
</dbReference>
<sequence length="149" mass="15918">MTVIGRLAQAVPSARCLVLTTFDVDDYVLGALRAGAAGFLIKTTPPRELIRAVKDCAAGGSALGPSIVRRLVATYVGVVKQPVPELERLTERERDVLVVMAKGLSNAEIGLELYLTENTVRTHVAHILAKLGVRDRVQAVILAHRAGLG</sequence>
<dbReference type="GO" id="GO:0000160">
    <property type="term" value="P:phosphorelay signal transduction system"/>
    <property type="evidence" value="ECO:0007669"/>
    <property type="project" value="InterPro"/>
</dbReference>
<dbReference type="RefSeq" id="WP_187719882.1">
    <property type="nucleotide sequence ID" value="NZ_BAABBL010000008.1"/>
</dbReference>
<feature type="domain" description="HTH luxR-type" evidence="5">
    <location>
        <begin position="82"/>
        <end position="147"/>
    </location>
</feature>
<dbReference type="PANTHER" id="PTHR43214:SF24">
    <property type="entry name" value="TRANSCRIPTIONAL REGULATORY PROTEIN NARL-RELATED"/>
    <property type="match status" value="1"/>
</dbReference>
<feature type="domain" description="Response regulatory" evidence="6">
    <location>
        <begin position="1"/>
        <end position="57"/>
    </location>
</feature>
<dbReference type="AlphaFoldDB" id="A0A7H0H2H8"/>
<dbReference type="KEGG" id="tdf:H9L22_10560"/>
<dbReference type="PRINTS" id="PR00038">
    <property type="entry name" value="HTHLUXR"/>
</dbReference>
<keyword evidence="8" id="KW-1185">Reference proteome</keyword>
<dbReference type="InterPro" id="IPR011006">
    <property type="entry name" value="CheY-like_superfamily"/>
</dbReference>
<protein>
    <submittedName>
        <fullName evidence="7">Response regulator transcription factor</fullName>
    </submittedName>
</protein>
<evidence type="ECO:0000256" key="1">
    <source>
        <dbReference type="ARBA" id="ARBA00023015"/>
    </source>
</evidence>
<dbReference type="SMART" id="SM00421">
    <property type="entry name" value="HTH_LUXR"/>
    <property type="match status" value="1"/>
</dbReference>
<keyword evidence="2" id="KW-0238">DNA-binding</keyword>
<dbReference type="GO" id="GO:0006355">
    <property type="term" value="P:regulation of DNA-templated transcription"/>
    <property type="evidence" value="ECO:0007669"/>
    <property type="project" value="InterPro"/>
</dbReference>
<accession>A0A7H0H2H8</accession>
<evidence type="ECO:0000259" key="6">
    <source>
        <dbReference type="PROSITE" id="PS50110"/>
    </source>
</evidence>
<evidence type="ECO:0000256" key="4">
    <source>
        <dbReference type="PROSITE-ProRule" id="PRU00169"/>
    </source>
</evidence>
<dbReference type="SUPFAM" id="SSF46894">
    <property type="entry name" value="C-terminal effector domain of the bipartite response regulators"/>
    <property type="match status" value="1"/>
</dbReference>
<proteinExistence type="predicted"/>
<evidence type="ECO:0000256" key="2">
    <source>
        <dbReference type="ARBA" id="ARBA00023125"/>
    </source>
</evidence>
<dbReference type="Proteomes" id="UP000516117">
    <property type="component" value="Chromosome"/>
</dbReference>
<evidence type="ECO:0000259" key="5">
    <source>
        <dbReference type="PROSITE" id="PS50043"/>
    </source>
</evidence>
<evidence type="ECO:0000256" key="3">
    <source>
        <dbReference type="ARBA" id="ARBA00023163"/>
    </source>
</evidence>
<keyword evidence="3" id="KW-0804">Transcription</keyword>
<reference evidence="7 8" key="1">
    <citation type="submission" date="2020-08" db="EMBL/GenBank/DDBJ databases">
        <title>Genome sequence of Tessaracoccus defluvii JCM 17540T.</title>
        <authorList>
            <person name="Hyun D.-W."/>
            <person name="Bae J.-W."/>
        </authorList>
    </citation>
    <scope>NUCLEOTIDE SEQUENCE [LARGE SCALE GENOMIC DNA]</scope>
    <source>
        <strain evidence="7 8">JCM 17540</strain>
    </source>
</reference>
<dbReference type="InterPro" id="IPR016032">
    <property type="entry name" value="Sig_transdc_resp-reg_C-effctor"/>
</dbReference>
<dbReference type="CDD" id="cd06170">
    <property type="entry name" value="LuxR_C_like"/>
    <property type="match status" value="1"/>
</dbReference>
<dbReference type="PANTHER" id="PTHR43214">
    <property type="entry name" value="TWO-COMPONENT RESPONSE REGULATOR"/>
    <property type="match status" value="1"/>
</dbReference>
<dbReference type="InterPro" id="IPR039420">
    <property type="entry name" value="WalR-like"/>
</dbReference>
<dbReference type="EMBL" id="CP060789">
    <property type="protein sequence ID" value="QNP54744.1"/>
    <property type="molecule type" value="Genomic_DNA"/>
</dbReference>
<dbReference type="InterPro" id="IPR001789">
    <property type="entry name" value="Sig_transdc_resp-reg_receiver"/>
</dbReference>
<dbReference type="PROSITE" id="PS50043">
    <property type="entry name" value="HTH_LUXR_2"/>
    <property type="match status" value="1"/>
</dbReference>
<organism evidence="7 8">
    <name type="scientific">Tessaracoccus defluvii</name>
    <dbReference type="NCBI Taxonomy" id="1285901"/>
    <lineage>
        <taxon>Bacteria</taxon>
        <taxon>Bacillati</taxon>
        <taxon>Actinomycetota</taxon>
        <taxon>Actinomycetes</taxon>
        <taxon>Propionibacteriales</taxon>
        <taxon>Propionibacteriaceae</taxon>
        <taxon>Tessaracoccus</taxon>
    </lineage>
</organism>
<evidence type="ECO:0000313" key="8">
    <source>
        <dbReference type="Proteomes" id="UP000516117"/>
    </source>
</evidence>
<dbReference type="Gene3D" id="3.40.50.2300">
    <property type="match status" value="1"/>
</dbReference>
<dbReference type="PROSITE" id="PS50110">
    <property type="entry name" value="RESPONSE_REGULATORY"/>
    <property type="match status" value="1"/>
</dbReference>
<dbReference type="GO" id="GO:0003677">
    <property type="term" value="F:DNA binding"/>
    <property type="evidence" value="ECO:0007669"/>
    <property type="project" value="UniProtKB-KW"/>
</dbReference>